<feature type="transmembrane region" description="Helical" evidence="1">
    <location>
        <begin position="62"/>
        <end position="84"/>
    </location>
</feature>
<feature type="transmembrane region" description="Helical" evidence="1">
    <location>
        <begin position="136"/>
        <end position="154"/>
    </location>
</feature>
<organism evidence="2 3">
    <name type="scientific">Actinomyces lilanjuaniae</name>
    <dbReference type="NCBI Taxonomy" id="2321394"/>
    <lineage>
        <taxon>Bacteria</taxon>
        <taxon>Bacillati</taxon>
        <taxon>Actinomycetota</taxon>
        <taxon>Actinomycetes</taxon>
        <taxon>Actinomycetales</taxon>
        <taxon>Actinomycetaceae</taxon>
        <taxon>Actinomyces</taxon>
    </lineage>
</organism>
<keyword evidence="1" id="KW-0472">Membrane</keyword>
<dbReference type="EMBL" id="CP032514">
    <property type="protein sequence ID" value="AYD89577.1"/>
    <property type="molecule type" value="Genomic_DNA"/>
</dbReference>
<dbReference type="RefSeq" id="WP_119835676.1">
    <property type="nucleotide sequence ID" value="NZ_CP032514.1"/>
</dbReference>
<feature type="transmembrane region" description="Helical" evidence="1">
    <location>
        <begin position="91"/>
        <end position="116"/>
    </location>
</feature>
<keyword evidence="1" id="KW-0812">Transmembrane</keyword>
<protein>
    <recommendedName>
        <fullName evidence="4">ABC transporter permease</fullName>
    </recommendedName>
</protein>
<accession>A0ABM6Z2T3</accession>
<reference evidence="2 3" key="1">
    <citation type="submission" date="2018-09" db="EMBL/GenBank/DDBJ databases">
        <authorList>
            <person name="Li J."/>
        </authorList>
    </citation>
    <scope>NUCLEOTIDE SEQUENCE [LARGE SCALE GENOMIC DNA]</scope>
    <source>
        <strain evidence="2 3">2129</strain>
    </source>
</reference>
<dbReference type="Proteomes" id="UP000273001">
    <property type="component" value="Chromosome"/>
</dbReference>
<keyword evidence="1" id="KW-1133">Transmembrane helix</keyword>
<proteinExistence type="predicted"/>
<feature type="transmembrane region" description="Helical" evidence="1">
    <location>
        <begin position="166"/>
        <end position="187"/>
    </location>
</feature>
<gene>
    <name evidence="2" type="ORF">D5R93_05015</name>
</gene>
<feature type="transmembrane region" description="Helical" evidence="1">
    <location>
        <begin position="30"/>
        <end position="50"/>
    </location>
</feature>
<evidence type="ECO:0000256" key="1">
    <source>
        <dbReference type="SAM" id="Phobius"/>
    </source>
</evidence>
<sequence>MTGDRAAPSTVTWRRVLAGELDKAVRTRSVQVLVVLELCVVGFFSSYVGVPGVQAACVPAGLAGIVIGGAEYASGAIMPTVVAVGSRSRLFWAQLVCAAAVPALPALMLMLGLALTTRPYMDYQSVPFDLATSLEAVVRAGLVLALASAAGALLSMGTRLVATASIIFALAIGGAQVMSAVAVSLLMPGRGAALLYPVYAVTPNAVLARLQGVANTPSIWLEEPAVTVLLAVAWCLPLFLWGYRSLTRKDF</sequence>
<evidence type="ECO:0000313" key="3">
    <source>
        <dbReference type="Proteomes" id="UP000273001"/>
    </source>
</evidence>
<keyword evidence="3" id="KW-1185">Reference proteome</keyword>
<name>A0ABM6Z2T3_9ACTO</name>
<evidence type="ECO:0000313" key="2">
    <source>
        <dbReference type="EMBL" id="AYD89577.1"/>
    </source>
</evidence>
<evidence type="ECO:0008006" key="4">
    <source>
        <dbReference type="Google" id="ProtNLM"/>
    </source>
</evidence>
<feature type="transmembrane region" description="Helical" evidence="1">
    <location>
        <begin position="225"/>
        <end position="243"/>
    </location>
</feature>